<evidence type="ECO:0000256" key="2">
    <source>
        <dbReference type="ARBA" id="ARBA00022729"/>
    </source>
</evidence>
<evidence type="ECO:0000313" key="9">
    <source>
        <dbReference type="Ensembl" id="ENSLBEP00000008081.1"/>
    </source>
</evidence>
<dbReference type="SUPFAM" id="SSF48726">
    <property type="entry name" value="Immunoglobulin"/>
    <property type="match status" value="1"/>
</dbReference>
<dbReference type="PANTHER" id="PTHR12080">
    <property type="entry name" value="SIGNALING LYMPHOCYTIC ACTIVATION MOLECULE"/>
    <property type="match status" value="1"/>
</dbReference>
<dbReference type="InterPro" id="IPR007110">
    <property type="entry name" value="Ig-like_dom"/>
</dbReference>
<dbReference type="Gene3D" id="2.60.40.10">
    <property type="entry name" value="Immunoglobulins"/>
    <property type="match status" value="1"/>
</dbReference>
<proteinExistence type="predicted"/>
<feature type="transmembrane region" description="Helical" evidence="6">
    <location>
        <begin position="224"/>
        <end position="244"/>
    </location>
</feature>
<feature type="domain" description="Ig-like" evidence="8">
    <location>
        <begin position="3"/>
        <end position="116"/>
    </location>
</feature>
<dbReference type="InterPro" id="IPR036179">
    <property type="entry name" value="Ig-like_dom_sf"/>
</dbReference>
<dbReference type="GO" id="GO:0016020">
    <property type="term" value="C:membrane"/>
    <property type="evidence" value="ECO:0007669"/>
    <property type="project" value="UniProtKB-SubCell"/>
</dbReference>
<feature type="chain" id="PRO_5018726639" evidence="7">
    <location>
        <begin position="19"/>
        <end position="318"/>
    </location>
</feature>
<reference evidence="9" key="2">
    <citation type="submission" date="2025-09" db="UniProtKB">
        <authorList>
            <consortium name="Ensembl"/>
        </authorList>
    </citation>
    <scope>IDENTIFICATION</scope>
</reference>
<evidence type="ECO:0000256" key="3">
    <source>
        <dbReference type="ARBA" id="ARBA00023136"/>
    </source>
</evidence>
<keyword evidence="10" id="KW-1185">Reference proteome</keyword>
<keyword evidence="2 7" id="KW-0732">Signal</keyword>
<accession>A0A3Q3EKP9</accession>
<dbReference type="InterPro" id="IPR015631">
    <property type="entry name" value="CD2/SLAM_rcpt"/>
</dbReference>
<evidence type="ECO:0000256" key="7">
    <source>
        <dbReference type="SAM" id="SignalP"/>
    </source>
</evidence>
<evidence type="ECO:0000256" key="5">
    <source>
        <dbReference type="SAM" id="MobiDB-lite"/>
    </source>
</evidence>
<organism evidence="9 10">
    <name type="scientific">Labrus bergylta</name>
    <name type="common">ballan wrasse</name>
    <dbReference type="NCBI Taxonomy" id="56723"/>
    <lineage>
        <taxon>Eukaryota</taxon>
        <taxon>Metazoa</taxon>
        <taxon>Chordata</taxon>
        <taxon>Craniata</taxon>
        <taxon>Vertebrata</taxon>
        <taxon>Euteleostomi</taxon>
        <taxon>Actinopterygii</taxon>
        <taxon>Neopterygii</taxon>
        <taxon>Teleostei</taxon>
        <taxon>Neoteleostei</taxon>
        <taxon>Acanthomorphata</taxon>
        <taxon>Eupercaria</taxon>
        <taxon>Labriformes</taxon>
        <taxon>Labridae</taxon>
        <taxon>Labrus</taxon>
    </lineage>
</organism>
<evidence type="ECO:0000313" key="10">
    <source>
        <dbReference type="Proteomes" id="UP000261660"/>
    </source>
</evidence>
<protein>
    <submittedName>
        <fullName evidence="9">SLAM family member 9-like</fullName>
    </submittedName>
</protein>
<reference evidence="9" key="1">
    <citation type="submission" date="2025-08" db="UniProtKB">
        <authorList>
            <consortium name="Ensembl"/>
        </authorList>
    </citation>
    <scope>IDENTIFICATION</scope>
</reference>
<evidence type="ECO:0000256" key="6">
    <source>
        <dbReference type="SAM" id="Phobius"/>
    </source>
</evidence>
<dbReference type="GeneTree" id="ENSGT00940000176960"/>
<dbReference type="Proteomes" id="UP000261660">
    <property type="component" value="Unplaced"/>
</dbReference>
<name>A0A3Q3EKP9_9LABR</name>
<dbReference type="InterPro" id="IPR013783">
    <property type="entry name" value="Ig-like_fold"/>
</dbReference>
<comment type="subcellular location">
    <subcellularLocation>
        <location evidence="1">Membrane</location>
    </subcellularLocation>
</comment>
<dbReference type="PANTHER" id="PTHR12080:SF80">
    <property type="entry name" value="IMMUNOGLOBULIN V-SET DOMAIN-CONTAINING PROTEIN"/>
    <property type="match status" value="1"/>
</dbReference>
<evidence type="ECO:0000256" key="4">
    <source>
        <dbReference type="ARBA" id="ARBA00023180"/>
    </source>
</evidence>
<evidence type="ECO:0000259" key="8">
    <source>
        <dbReference type="PROSITE" id="PS50835"/>
    </source>
</evidence>
<dbReference type="AlphaFoldDB" id="A0A3Q3EKP9"/>
<feature type="region of interest" description="Disordered" evidence="5">
    <location>
        <begin position="270"/>
        <end position="318"/>
    </location>
</feature>
<dbReference type="STRING" id="56723.ENSLBEP00000008081"/>
<sequence>MGPLVLLFSFSLLHLCATQGTPVFVQTGTDLLLKVKEPVVLKEADLFTWKVNGSVNAVRLVHGGKPTISPNYKSRAELSAQTHSLLLKNVQKRDSGVYRASVSADKDITVAEYSVTVLDPVSGVKLTVKLCSSDSTKVTVICSTEDSLINNTFTCDTQTCSHEGGERAEIITPGASLDVYLENGSVICNHSNQVSSTRDIQKIEDLCVTPVVLNDGPNNVTPSVVPIVVFLLFLFLAVIGGFIYHRRRKQNKAENMENIVYEDPQAVNTDLPLQQRPTNDAPAGPPPSIYSLLGPPIVSEAPTQPRDNAQPESLYAEV</sequence>
<keyword evidence="4" id="KW-0325">Glycoprotein</keyword>
<dbReference type="OrthoDB" id="8955135at2759"/>
<evidence type="ECO:0000256" key="1">
    <source>
        <dbReference type="ARBA" id="ARBA00004370"/>
    </source>
</evidence>
<dbReference type="InParanoid" id="A0A3Q3EKP9"/>
<keyword evidence="6" id="KW-0812">Transmembrane</keyword>
<feature type="signal peptide" evidence="7">
    <location>
        <begin position="1"/>
        <end position="18"/>
    </location>
</feature>
<dbReference type="PROSITE" id="PS50835">
    <property type="entry name" value="IG_LIKE"/>
    <property type="match status" value="1"/>
</dbReference>
<keyword evidence="6" id="KW-1133">Transmembrane helix</keyword>
<feature type="compositionally biased region" description="Polar residues" evidence="5">
    <location>
        <begin position="301"/>
        <end position="311"/>
    </location>
</feature>
<dbReference type="Ensembl" id="ENSLBET00000008489.1">
    <property type="protein sequence ID" value="ENSLBEP00000008081.1"/>
    <property type="gene ID" value="ENSLBEG00000006257.1"/>
</dbReference>
<keyword evidence="3 6" id="KW-0472">Membrane</keyword>